<comment type="similarity">
    <text evidence="1">Belongs to the Gfa family.</text>
</comment>
<comment type="caution">
    <text evidence="6">The sequence shown here is derived from an EMBL/GenBank/DDBJ whole genome shotgun (WGS) entry which is preliminary data.</text>
</comment>
<evidence type="ECO:0000256" key="3">
    <source>
        <dbReference type="ARBA" id="ARBA00022833"/>
    </source>
</evidence>
<dbReference type="PROSITE" id="PS51891">
    <property type="entry name" value="CENP_V_GFA"/>
    <property type="match status" value="1"/>
</dbReference>
<evidence type="ECO:0000313" key="6">
    <source>
        <dbReference type="EMBL" id="MER8933651.1"/>
    </source>
</evidence>
<dbReference type="RefSeq" id="WP_287271281.1">
    <property type="nucleotide sequence ID" value="NZ_JAMYMY010000016.1"/>
</dbReference>
<keyword evidence="7" id="KW-1185">Reference proteome</keyword>
<sequence length="125" mass="13582">MTSRVASCTCGQLQIHCPQEPTMVSLCHCLDCQRRTGSPFGIAAFFDAAATEIRGPSKTFKRDSDSGFPISFHFCGTCGSTVFWYPSRKPEAVAVAVGCFADPSFPAPTKSVYDKRRHGWVIVPG</sequence>
<protein>
    <submittedName>
        <fullName evidence="6">GFA family protein</fullName>
    </submittedName>
</protein>
<dbReference type="Gene3D" id="3.90.1590.10">
    <property type="entry name" value="glutathione-dependent formaldehyde- activating enzyme (gfa)"/>
    <property type="match status" value="1"/>
</dbReference>
<dbReference type="InterPro" id="IPR011057">
    <property type="entry name" value="Mss4-like_sf"/>
</dbReference>
<dbReference type="Proteomes" id="UP001464387">
    <property type="component" value="Unassembled WGS sequence"/>
</dbReference>
<organism evidence="6 7">
    <name type="scientific">Mesorhizobium opportunistum</name>
    <dbReference type="NCBI Taxonomy" id="593909"/>
    <lineage>
        <taxon>Bacteria</taxon>
        <taxon>Pseudomonadati</taxon>
        <taxon>Pseudomonadota</taxon>
        <taxon>Alphaproteobacteria</taxon>
        <taxon>Hyphomicrobiales</taxon>
        <taxon>Phyllobacteriaceae</taxon>
        <taxon>Mesorhizobium</taxon>
    </lineage>
</organism>
<proteinExistence type="inferred from homology"/>
<keyword evidence="4" id="KW-0456">Lyase</keyword>
<dbReference type="InterPro" id="IPR006913">
    <property type="entry name" value="CENP-V/GFA"/>
</dbReference>
<dbReference type="EMBL" id="JAMYPJ010000013">
    <property type="protein sequence ID" value="MER8933651.1"/>
    <property type="molecule type" value="Genomic_DNA"/>
</dbReference>
<dbReference type="SUPFAM" id="SSF51316">
    <property type="entry name" value="Mss4-like"/>
    <property type="match status" value="1"/>
</dbReference>
<evidence type="ECO:0000256" key="2">
    <source>
        <dbReference type="ARBA" id="ARBA00022723"/>
    </source>
</evidence>
<keyword evidence="3" id="KW-0862">Zinc</keyword>
<dbReference type="PANTHER" id="PTHR33337:SF40">
    <property type="entry name" value="CENP-V_GFA DOMAIN-CONTAINING PROTEIN-RELATED"/>
    <property type="match status" value="1"/>
</dbReference>
<feature type="domain" description="CENP-V/GFA" evidence="5">
    <location>
        <begin position="1"/>
        <end position="114"/>
    </location>
</feature>
<evidence type="ECO:0000256" key="4">
    <source>
        <dbReference type="ARBA" id="ARBA00023239"/>
    </source>
</evidence>
<evidence type="ECO:0000259" key="5">
    <source>
        <dbReference type="PROSITE" id="PS51891"/>
    </source>
</evidence>
<name>A0ABV1YEP7_9HYPH</name>
<evidence type="ECO:0000256" key="1">
    <source>
        <dbReference type="ARBA" id="ARBA00005495"/>
    </source>
</evidence>
<evidence type="ECO:0000313" key="7">
    <source>
        <dbReference type="Proteomes" id="UP001464387"/>
    </source>
</evidence>
<dbReference type="Pfam" id="PF04828">
    <property type="entry name" value="GFA"/>
    <property type="match status" value="1"/>
</dbReference>
<gene>
    <name evidence="6" type="ORF">NKI33_11810</name>
</gene>
<keyword evidence="2" id="KW-0479">Metal-binding</keyword>
<accession>A0ABV1YEP7</accession>
<reference evidence="6 7" key="1">
    <citation type="journal article" date="2024" name="Proc. Natl. Acad. Sci. U.S.A.">
        <title>The evolutionary genomics of adaptation to stress in wild rhizobium bacteria.</title>
        <authorList>
            <person name="Kehlet-Delgado H."/>
            <person name="Montoya A.P."/>
            <person name="Jensen K.T."/>
            <person name="Wendlandt C.E."/>
            <person name="Dexheimer C."/>
            <person name="Roberts M."/>
            <person name="Torres Martinez L."/>
            <person name="Friesen M.L."/>
            <person name="Griffitts J.S."/>
            <person name="Porter S.S."/>
        </authorList>
    </citation>
    <scope>NUCLEOTIDE SEQUENCE [LARGE SCALE GENOMIC DNA]</scope>
    <source>
        <strain evidence="6 7">M0729</strain>
    </source>
</reference>
<dbReference type="PANTHER" id="PTHR33337">
    <property type="entry name" value="GFA DOMAIN-CONTAINING PROTEIN"/>
    <property type="match status" value="1"/>
</dbReference>